<keyword evidence="3" id="KW-1185">Reference proteome</keyword>
<organism evidence="2 3">
    <name type="scientific">Hibiscus syriacus</name>
    <name type="common">Rose of Sharon</name>
    <dbReference type="NCBI Taxonomy" id="106335"/>
    <lineage>
        <taxon>Eukaryota</taxon>
        <taxon>Viridiplantae</taxon>
        <taxon>Streptophyta</taxon>
        <taxon>Embryophyta</taxon>
        <taxon>Tracheophyta</taxon>
        <taxon>Spermatophyta</taxon>
        <taxon>Magnoliopsida</taxon>
        <taxon>eudicotyledons</taxon>
        <taxon>Gunneridae</taxon>
        <taxon>Pentapetalae</taxon>
        <taxon>rosids</taxon>
        <taxon>malvids</taxon>
        <taxon>Malvales</taxon>
        <taxon>Malvaceae</taxon>
        <taxon>Malvoideae</taxon>
        <taxon>Hibiscus</taxon>
    </lineage>
</organism>
<dbReference type="EMBL" id="VEPZ02000514">
    <property type="protein sequence ID" value="KAE8723640.1"/>
    <property type="molecule type" value="Genomic_DNA"/>
</dbReference>
<feature type="region of interest" description="Disordered" evidence="1">
    <location>
        <begin position="82"/>
        <end position="101"/>
    </location>
</feature>
<comment type="caution">
    <text evidence="2">The sequence shown here is derived from an EMBL/GenBank/DDBJ whole genome shotgun (WGS) entry which is preliminary data.</text>
</comment>
<dbReference type="Proteomes" id="UP000436088">
    <property type="component" value="Unassembled WGS sequence"/>
</dbReference>
<dbReference type="InterPro" id="IPR050994">
    <property type="entry name" value="At_inactive_RLKs"/>
</dbReference>
<dbReference type="AlphaFoldDB" id="A0A6A3C368"/>
<accession>A0A6A3C368</accession>
<gene>
    <name evidence="2" type="ORF">F3Y22_tig00012104pilonHSYRG00036</name>
</gene>
<reference evidence="2" key="1">
    <citation type="submission" date="2019-09" db="EMBL/GenBank/DDBJ databases">
        <title>Draft genome information of white flower Hibiscus syriacus.</title>
        <authorList>
            <person name="Kim Y.-M."/>
        </authorList>
    </citation>
    <scope>NUCLEOTIDE SEQUENCE [LARGE SCALE GENOMIC DNA]</scope>
    <source>
        <strain evidence="2">YM2019G1</strain>
    </source>
</reference>
<sequence length="101" mass="11789">MLTEKATLQQSGHDDVVDLRRWVCSVVREEWTAEVFDVKLLRYQTFQEEMVQMLQIGLACVVKTPYMRPTIDETVRMIEDVRQSESKIRTSPEAESNIQTP</sequence>
<evidence type="ECO:0000313" key="2">
    <source>
        <dbReference type="EMBL" id="KAE8723640.1"/>
    </source>
</evidence>
<proteinExistence type="predicted"/>
<feature type="compositionally biased region" description="Basic and acidic residues" evidence="1">
    <location>
        <begin position="82"/>
        <end position="92"/>
    </location>
</feature>
<dbReference type="PANTHER" id="PTHR48010">
    <property type="entry name" value="OS05G0588300 PROTEIN"/>
    <property type="match status" value="1"/>
</dbReference>
<name>A0A6A3C368_HIBSY</name>
<dbReference type="Gene3D" id="1.10.510.10">
    <property type="entry name" value="Transferase(Phosphotransferase) domain 1"/>
    <property type="match status" value="1"/>
</dbReference>
<protein>
    <submittedName>
        <fullName evidence="2">Uncharacterized protein</fullName>
    </submittedName>
</protein>
<dbReference type="PANTHER" id="PTHR48010:SF40">
    <property type="entry name" value="RECEPTOR-LIKE KINASE"/>
    <property type="match status" value="1"/>
</dbReference>
<evidence type="ECO:0000256" key="1">
    <source>
        <dbReference type="SAM" id="MobiDB-lite"/>
    </source>
</evidence>
<evidence type="ECO:0000313" key="3">
    <source>
        <dbReference type="Proteomes" id="UP000436088"/>
    </source>
</evidence>